<organism evidence="1 2">
    <name type="scientific">Ambrosiozyma monospora</name>
    <name type="common">Yeast</name>
    <name type="synonym">Endomycopsis monosporus</name>
    <dbReference type="NCBI Taxonomy" id="43982"/>
    <lineage>
        <taxon>Eukaryota</taxon>
        <taxon>Fungi</taxon>
        <taxon>Dikarya</taxon>
        <taxon>Ascomycota</taxon>
        <taxon>Saccharomycotina</taxon>
        <taxon>Pichiomycetes</taxon>
        <taxon>Pichiales</taxon>
        <taxon>Pichiaceae</taxon>
        <taxon>Ambrosiozyma</taxon>
    </lineage>
</organism>
<keyword evidence="2" id="KW-1185">Reference proteome</keyword>
<reference evidence="1" key="1">
    <citation type="submission" date="2023-04" db="EMBL/GenBank/DDBJ databases">
        <title>Ambrosiozyma monospora NBRC 10751.</title>
        <authorList>
            <person name="Ichikawa N."/>
            <person name="Sato H."/>
            <person name="Tonouchi N."/>
        </authorList>
    </citation>
    <scope>NUCLEOTIDE SEQUENCE</scope>
    <source>
        <strain evidence="1">NBRC 10751</strain>
    </source>
</reference>
<name>A0ACB5UAL0_AMBMO</name>
<protein>
    <submittedName>
        <fullName evidence="1">Unnamed protein product</fullName>
    </submittedName>
</protein>
<gene>
    <name evidence="1" type="ORF">Amon02_001273100</name>
</gene>
<dbReference type="Proteomes" id="UP001165064">
    <property type="component" value="Unassembled WGS sequence"/>
</dbReference>
<evidence type="ECO:0000313" key="2">
    <source>
        <dbReference type="Proteomes" id="UP001165064"/>
    </source>
</evidence>
<accession>A0ACB5UAL0</accession>
<dbReference type="EMBL" id="BSXS01015289">
    <property type="protein sequence ID" value="GMF06568.1"/>
    <property type="molecule type" value="Genomic_DNA"/>
</dbReference>
<comment type="caution">
    <text evidence="1">The sequence shown here is derived from an EMBL/GenBank/DDBJ whole genome shotgun (WGS) entry which is preliminary data.</text>
</comment>
<evidence type="ECO:0000313" key="1">
    <source>
        <dbReference type="EMBL" id="GMF06568.1"/>
    </source>
</evidence>
<sequence>MEGEEESGSYGFQDVVTQNKSLIGEIDWVLLSNSYWLDDNVPCLNYGLRGVIAANVEIYSDKPDRHSGMDGGLSREPTIDLINILSKLNNDEGQVRLPNFYNTIKEATQDELKLYEEITAKSMFLVQVTPQLFHNLPLLHYLSELFLIKMSMK</sequence>
<proteinExistence type="predicted"/>